<evidence type="ECO:0000259" key="2">
    <source>
        <dbReference type="PROSITE" id="PS50263"/>
    </source>
</evidence>
<evidence type="ECO:0000313" key="3">
    <source>
        <dbReference type="EMBL" id="MDT8999514.1"/>
    </source>
</evidence>
<dbReference type="GO" id="GO:0016787">
    <property type="term" value="F:hydrolase activity"/>
    <property type="evidence" value="ECO:0007669"/>
    <property type="project" value="UniProtKB-KW"/>
</dbReference>
<dbReference type="PANTHER" id="PTHR23088">
    <property type="entry name" value="NITRILASE-RELATED"/>
    <property type="match status" value="1"/>
</dbReference>
<dbReference type="SUPFAM" id="SSF56317">
    <property type="entry name" value="Carbon-nitrogen hydrolase"/>
    <property type="match status" value="1"/>
</dbReference>
<dbReference type="PROSITE" id="PS50263">
    <property type="entry name" value="CN_HYDROLASE"/>
    <property type="match status" value="1"/>
</dbReference>
<dbReference type="InterPro" id="IPR003010">
    <property type="entry name" value="C-N_Hydrolase"/>
</dbReference>
<dbReference type="CDD" id="cd07572">
    <property type="entry name" value="nit"/>
    <property type="match status" value="1"/>
</dbReference>
<dbReference type="PANTHER" id="PTHR23088:SF27">
    <property type="entry name" value="DEAMINATED GLUTATHIONE AMIDASE"/>
    <property type="match status" value="1"/>
</dbReference>
<evidence type="ECO:0000313" key="4">
    <source>
        <dbReference type="Proteomes" id="UP001246372"/>
    </source>
</evidence>
<protein>
    <submittedName>
        <fullName evidence="3">Carbon-nitrogen hydrolase family protein</fullName>
    </submittedName>
</protein>
<proteinExistence type="predicted"/>
<reference evidence="3" key="1">
    <citation type="submission" date="2023-09" db="EMBL/GenBank/DDBJ databases">
        <title>Paucibacter sp. APW11 Genome sequencing and assembly.</title>
        <authorList>
            <person name="Kim I."/>
        </authorList>
    </citation>
    <scope>NUCLEOTIDE SEQUENCE</scope>
    <source>
        <strain evidence="3">APW11</strain>
    </source>
</reference>
<organism evidence="3 4">
    <name type="scientific">Roseateles aquae</name>
    <dbReference type="NCBI Taxonomy" id="3077235"/>
    <lineage>
        <taxon>Bacteria</taxon>
        <taxon>Pseudomonadati</taxon>
        <taxon>Pseudomonadota</taxon>
        <taxon>Betaproteobacteria</taxon>
        <taxon>Burkholderiales</taxon>
        <taxon>Sphaerotilaceae</taxon>
        <taxon>Roseateles</taxon>
    </lineage>
</organism>
<sequence>MKIAAVQMVSSPDVAENLARARHWMAEAAAQGAKLVALPEYFCLMGLADNDKLKIAEDFGAAAAPIQRLLAETARELGVWLIGGTLPIRAATPDHVRNACCVYNPQGELAARYDKLHLFRFDNGREHYDEGRVLEQGDVPVTVDVTAEGRSWRVGLSVCYDLRFPELYRAMSFTPGQPPCDLIAVPAAFTHTTGEAHWELLLRARAVENQAYVIAPAQGGLHANGRRTWGHSLVIDPWGQVLACHAEGEGLAIAEIDAERLAAVRSQLPALQHRRL</sequence>
<dbReference type="Proteomes" id="UP001246372">
    <property type="component" value="Unassembled WGS sequence"/>
</dbReference>
<accession>A0ABU3PAA4</accession>
<keyword evidence="4" id="KW-1185">Reference proteome</keyword>
<evidence type="ECO:0000256" key="1">
    <source>
        <dbReference type="ARBA" id="ARBA00022801"/>
    </source>
</evidence>
<dbReference type="Pfam" id="PF00795">
    <property type="entry name" value="CN_hydrolase"/>
    <property type="match status" value="1"/>
</dbReference>
<gene>
    <name evidence="3" type="ORF">RQP53_09570</name>
</gene>
<dbReference type="EMBL" id="JAVXZY010000003">
    <property type="protein sequence ID" value="MDT8999514.1"/>
    <property type="molecule type" value="Genomic_DNA"/>
</dbReference>
<feature type="domain" description="CN hydrolase" evidence="2">
    <location>
        <begin position="1"/>
        <end position="258"/>
    </location>
</feature>
<name>A0ABU3PAA4_9BURK</name>
<dbReference type="Gene3D" id="3.60.110.10">
    <property type="entry name" value="Carbon-nitrogen hydrolase"/>
    <property type="match status" value="1"/>
</dbReference>
<dbReference type="InterPro" id="IPR036526">
    <property type="entry name" value="C-N_Hydrolase_sf"/>
</dbReference>
<dbReference type="RefSeq" id="WP_315650076.1">
    <property type="nucleotide sequence ID" value="NZ_JAVXZY010000003.1"/>
</dbReference>
<comment type="caution">
    <text evidence="3">The sequence shown here is derived from an EMBL/GenBank/DDBJ whole genome shotgun (WGS) entry which is preliminary data.</text>
</comment>
<keyword evidence="1 3" id="KW-0378">Hydrolase</keyword>
<dbReference type="InterPro" id="IPR045254">
    <property type="entry name" value="Nit1/2_C-N_Hydrolase"/>
</dbReference>